<dbReference type="Proteomes" id="UP001335737">
    <property type="component" value="Unassembled WGS sequence"/>
</dbReference>
<keyword evidence="1" id="KW-0472">Membrane</keyword>
<dbReference type="EMBL" id="JARZFX010000002">
    <property type="protein sequence ID" value="MEC5422897.1"/>
    <property type="molecule type" value="Genomic_DNA"/>
</dbReference>
<dbReference type="InterPro" id="IPR031616">
    <property type="entry name" value="BsrE-like"/>
</dbReference>
<reference evidence="2 3" key="1">
    <citation type="journal article" date="2024" name="Int. J. Syst. Evol. Microbiol.">
        <title>Virgibacillus tibetensis sp. nov., isolated from salt lake on the Tibetan Plateau of China.</title>
        <authorList>
            <person name="Phurbu D."/>
            <person name="Liu Z.-X."/>
            <person name="Wang R."/>
            <person name="Zheng Y.-Y."/>
            <person name="Liu H.-C."/>
            <person name="Zhou Y.-G."/>
            <person name="Yu Y.-J."/>
            <person name="Li A.-H."/>
        </authorList>
    </citation>
    <scope>NUCLEOTIDE SEQUENCE [LARGE SCALE GENOMIC DNA]</scope>
    <source>
        <strain evidence="2 3">C22-A2</strain>
    </source>
</reference>
<accession>A0ABU6KEM0</accession>
<feature type="transmembrane region" description="Helical" evidence="1">
    <location>
        <begin position="6"/>
        <end position="27"/>
    </location>
</feature>
<dbReference type="RefSeq" id="WP_327606470.1">
    <property type="nucleotide sequence ID" value="NZ_JARZFX010000002.1"/>
</dbReference>
<comment type="caution">
    <text evidence="2">The sequence shown here is derived from an EMBL/GenBank/DDBJ whole genome shotgun (WGS) entry which is preliminary data.</text>
</comment>
<sequence length="33" mass="3808">MPLSIFEVFVIMFSFGSFLIALLTLVIRMTNKK</sequence>
<proteinExistence type="predicted"/>
<protein>
    <submittedName>
        <fullName evidence="2">Holin-like toxin</fullName>
    </submittedName>
</protein>
<evidence type="ECO:0000313" key="3">
    <source>
        <dbReference type="Proteomes" id="UP001335737"/>
    </source>
</evidence>
<gene>
    <name evidence="2" type="ORF">QGM71_05205</name>
</gene>
<evidence type="ECO:0000313" key="2">
    <source>
        <dbReference type="EMBL" id="MEC5422897.1"/>
    </source>
</evidence>
<keyword evidence="1" id="KW-1133">Transmembrane helix</keyword>
<evidence type="ECO:0000256" key="1">
    <source>
        <dbReference type="SAM" id="Phobius"/>
    </source>
</evidence>
<organism evidence="2 3">
    <name type="scientific">Virgibacillus tibetensis</name>
    <dbReference type="NCBI Taxonomy" id="3042313"/>
    <lineage>
        <taxon>Bacteria</taxon>
        <taxon>Bacillati</taxon>
        <taxon>Bacillota</taxon>
        <taxon>Bacilli</taxon>
        <taxon>Bacillales</taxon>
        <taxon>Bacillaceae</taxon>
        <taxon>Virgibacillus</taxon>
    </lineage>
</organism>
<keyword evidence="1" id="KW-0812">Transmembrane</keyword>
<name>A0ABU6KEM0_9BACI</name>
<keyword evidence="3" id="KW-1185">Reference proteome</keyword>
<dbReference type="Pfam" id="PF16935">
    <property type="entry name" value="Hol_Tox"/>
    <property type="match status" value="1"/>
</dbReference>